<dbReference type="InterPro" id="IPR012910">
    <property type="entry name" value="Plug_dom"/>
</dbReference>
<accession>A0A381SX25</accession>
<dbReference type="GO" id="GO:0044718">
    <property type="term" value="P:siderophore transmembrane transport"/>
    <property type="evidence" value="ECO:0007669"/>
    <property type="project" value="TreeGrafter"/>
</dbReference>
<keyword evidence="1" id="KW-0732">Signal</keyword>
<sequence>MFGGHTTHIKITVFLCLLIQLVLGGTTGKLVGRVTSKINGEPLIGANVILEGIGIGTATDLEGRYFILQIYPGEYDVRFTMIGYQDVIVRDVRVRVDLTTTIDAELDEGVIGMDAVDVTAERPMVQVDVTYSQANISSDEVEMLPVEEFEDVIALQAGVVQSGGEMHVRGGRGGEIAYMIDGVTVTDPFNAGMAVEIENNAIQELQFISGTFNAEYGQAMSGIINIVTKDGDYNKYSGNMSVNGGTYFTDGEMMEVDLLNDNGDLVDDSTMNLFPYLNSLEPKTIKDLQGSISGPILPGKLSVFASGRIKENSGYLFGQRLFVPTSHVWNPLTNNYELITSADTTGGYWDQDGDDPPDSALVRLNWSKQETGQIKLSWRVTPLIKLAYNFMGSKTASQSYSKAYLWNPDGRSHSFTKQMNHSLRLDYTLNATTFFNVMASQSIKNYKSHLDDSPDYDLVEMCNEFKPGHDTEELCDAGALDHSDSTSAHWGLDFTLYNVHPEVENLTPGNNYEVGGESMGFYDRTSTITTFKFEGTNQFNRFHLIKAGLESRLTHMELQDVTVTFNYRDEPRVPNVNGINHNTYGDDGRNPVEYAVYLQDKIEFDDLVM</sequence>
<feature type="domain" description="TonB-dependent receptor plug" evidence="2">
    <location>
        <begin position="127"/>
        <end position="222"/>
    </location>
</feature>
<dbReference type="InterPro" id="IPR008969">
    <property type="entry name" value="CarboxyPept-like_regulatory"/>
</dbReference>
<gene>
    <name evidence="3" type="ORF">METZ01_LOCUS61406</name>
</gene>
<dbReference type="Pfam" id="PF07715">
    <property type="entry name" value="Plug"/>
    <property type="match status" value="1"/>
</dbReference>
<dbReference type="Pfam" id="PF13620">
    <property type="entry name" value="CarboxypepD_reg"/>
    <property type="match status" value="1"/>
</dbReference>
<reference evidence="3" key="1">
    <citation type="submission" date="2018-05" db="EMBL/GenBank/DDBJ databases">
        <authorList>
            <person name="Lanie J.A."/>
            <person name="Ng W.-L."/>
            <person name="Kazmierczak K.M."/>
            <person name="Andrzejewski T.M."/>
            <person name="Davidsen T.M."/>
            <person name="Wayne K.J."/>
            <person name="Tettelin H."/>
            <person name="Glass J.I."/>
            <person name="Rusch D."/>
            <person name="Podicherti R."/>
            <person name="Tsui H.-C.T."/>
            <person name="Winkler M.E."/>
        </authorList>
    </citation>
    <scope>NUCLEOTIDE SEQUENCE</scope>
</reference>
<dbReference type="PANTHER" id="PTHR30069">
    <property type="entry name" value="TONB-DEPENDENT OUTER MEMBRANE RECEPTOR"/>
    <property type="match status" value="1"/>
</dbReference>
<dbReference type="GO" id="GO:0009279">
    <property type="term" value="C:cell outer membrane"/>
    <property type="evidence" value="ECO:0007669"/>
    <property type="project" value="TreeGrafter"/>
</dbReference>
<evidence type="ECO:0000313" key="3">
    <source>
        <dbReference type="EMBL" id="SVA08552.1"/>
    </source>
</evidence>
<evidence type="ECO:0000259" key="2">
    <source>
        <dbReference type="Pfam" id="PF07715"/>
    </source>
</evidence>
<dbReference type="AlphaFoldDB" id="A0A381SX25"/>
<feature type="non-terminal residue" evidence="3">
    <location>
        <position position="609"/>
    </location>
</feature>
<dbReference type="SUPFAM" id="SSF56935">
    <property type="entry name" value="Porins"/>
    <property type="match status" value="1"/>
</dbReference>
<dbReference type="SUPFAM" id="SSF49464">
    <property type="entry name" value="Carboxypeptidase regulatory domain-like"/>
    <property type="match status" value="1"/>
</dbReference>
<dbReference type="GO" id="GO:0015344">
    <property type="term" value="F:siderophore uptake transmembrane transporter activity"/>
    <property type="evidence" value="ECO:0007669"/>
    <property type="project" value="TreeGrafter"/>
</dbReference>
<dbReference type="InterPro" id="IPR037066">
    <property type="entry name" value="Plug_dom_sf"/>
</dbReference>
<dbReference type="Gene3D" id="2.170.130.10">
    <property type="entry name" value="TonB-dependent receptor, plug domain"/>
    <property type="match status" value="1"/>
</dbReference>
<organism evidence="3">
    <name type="scientific">marine metagenome</name>
    <dbReference type="NCBI Taxonomy" id="408172"/>
    <lineage>
        <taxon>unclassified sequences</taxon>
        <taxon>metagenomes</taxon>
        <taxon>ecological metagenomes</taxon>
    </lineage>
</organism>
<dbReference type="Gene3D" id="2.60.40.1120">
    <property type="entry name" value="Carboxypeptidase-like, regulatory domain"/>
    <property type="match status" value="1"/>
</dbReference>
<dbReference type="EMBL" id="UINC01003702">
    <property type="protein sequence ID" value="SVA08552.1"/>
    <property type="molecule type" value="Genomic_DNA"/>
</dbReference>
<evidence type="ECO:0000256" key="1">
    <source>
        <dbReference type="ARBA" id="ARBA00022729"/>
    </source>
</evidence>
<dbReference type="InterPro" id="IPR039426">
    <property type="entry name" value="TonB-dep_rcpt-like"/>
</dbReference>
<dbReference type="PANTHER" id="PTHR30069:SF29">
    <property type="entry name" value="HEMOGLOBIN AND HEMOGLOBIN-HAPTOGLOBIN-BINDING PROTEIN 1-RELATED"/>
    <property type="match status" value="1"/>
</dbReference>
<protein>
    <recommendedName>
        <fullName evidence="2">TonB-dependent receptor plug domain-containing protein</fullName>
    </recommendedName>
</protein>
<name>A0A381SX25_9ZZZZ</name>
<proteinExistence type="predicted"/>